<keyword evidence="8" id="KW-1185">Reference proteome</keyword>
<dbReference type="SMART" id="SM00131">
    <property type="entry name" value="KU"/>
    <property type="match status" value="4"/>
</dbReference>
<dbReference type="PANTHER" id="PTHR10083">
    <property type="entry name" value="KUNITZ-TYPE PROTEASE INHIBITOR-RELATED"/>
    <property type="match status" value="1"/>
</dbReference>
<dbReference type="CDD" id="cd00109">
    <property type="entry name" value="Kunitz-type"/>
    <property type="match status" value="2"/>
</dbReference>
<gene>
    <name evidence="7" type="ORF">DPX16_11917</name>
</gene>
<dbReference type="OrthoDB" id="8935200at2759"/>
<evidence type="ECO:0000256" key="4">
    <source>
        <dbReference type="SAM" id="MobiDB-lite"/>
    </source>
</evidence>
<organism evidence="7 8">
    <name type="scientific">Anabarilius grahami</name>
    <name type="common">Kanglang fish</name>
    <name type="synonym">Barilius grahami</name>
    <dbReference type="NCBI Taxonomy" id="495550"/>
    <lineage>
        <taxon>Eukaryota</taxon>
        <taxon>Metazoa</taxon>
        <taxon>Chordata</taxon>
        <taxon>Craniata</taxon>
        <taxon>Vertebrata</taxon>
        <taxon>Euteleostomi</taxon>
        <taxon>Actinopterygii</taxon>
        <taxon>Neopterygii</taxon>
        <taxon>Teleostei</taxon>
        <taxon>Ostariophysi</taxon>
        <taxon>Cypriniformes</taxon>
        <taxon>Xenocyprididae</taxon>
        <taxon>Xenocypridinae</taxon>
        <taxon>Xenocypridinae incertae sedis</taxon>
        <taxon>Anabarilius</taxon>
    </lineage>
</organism>
<comment type="caution">
    <text evidence="7">The sequence shown here is derived from an EMBL/GenBank/DDBJ whole genome shotgun (WGS) entry which is preliminary data.</text>
</comment>
<feature type="transmembrane region" description="Helical" evidence="5">
    <location>
        <begin position="407"/>
        <end position="429"/>
    </location>
</feature>
<keyword evidence="3" id="KW-1015">Disulfide bond</keyword>
<keyword evidence="1" id="KW-0646">Protease inhibitor</keyword>
<feature type="domain" description="BPTI/Kunitz inhibitor" evidence="6">
    <location>
        <begin position="105"/>
        <end position="155"/>
    </location>
</feature>
<dbReference type="AlphaFoldDB" id="A0A3N0YCB4"/>
<dbReference type="EMBL" id="RJVU01047120">
    <property type="protein sequence ID" value="ROL43885.1"/>
    <property type="molecule type" value="Genomic_DNA"/>
</dbReference>
<dbReference type="SUPFAM" id="SSF57362">
    <property type="entry name" value="BPTI-like"/>
    <property type="match status" value="4"/>
</dbReference>
<accession>A0A3N0YCB4</accession>
<dbReference type="Proteomes" id="UP000281406">
    <property type="component" value="Unassembled WGS sequence"/>
</dbReference>
<feature type="transmembrane region" description="Helical" evidence="5">
    <location>
        <begin position="172"/>
        <end position="198"/>
    </location>
</feature>
<dbReference type="PANTHER" id="PTHR10083:SF328">
    <property type="entry name" value="TISSUE FACTOR PATHWAY INHIBITOR"/>
    <property type="match status" value="1"/>
</dbReference>
<evidence type="ECO:0000256" key="2">
    <source>
        <dbReference type="ARBA" id="ARBA00022900"/>
    </source>
</evidence>
<proteinExistence type="predicted"/>
<feature type="compositionally biased region" description="Basic and acidic residues" evidence="4">
    <location>
        <begin position="442"/>
        <end position="454"/>
    </location>
</feature>
<dbReference type="InterPro" id="IPR050098">
    <property type="entry name" value="TFPI/VKTCI-like"/>
</dbReference>
<sequence>MYTNVHTTMWFTMRELGIILFIFALNHDIQAQTRKPEACSLKPDEGTGEEVVIYTHYDEEKDTCLPFRYLGQGGNANRFITEKQCMRNCSDRADQLYPKDEKLACMLPKEMGQCIGRYLRYYYSPEHHMCKSFYWTGCVGNGNRFFSFDLCNATCFNAAGLGRKDYSGESGVSVGIIVGVVLGLIGVIIFTVVIVFAVKKKSSHSQFIALIARKYKVQKHPPLTDYYLQTFIFTNVHTTMWFTMRELGIILFIFALNHNIQAQTLKPEACSLKPDEGTGEDVVIYMHYDEKKDTCHPFRYLGQGGNANRFITERQCMRNCSDRADQLYPKDGKLACMLPKEIGECIGRYLRYYYSPEHHMCKSFYWTGCVGNGNRFFSFDLCNATCFNIADLGQEDYSGESDVPVGIILGVVFGLIGAIILVVVIVFAVKKKPSSKKRQKKDGKSAEQPLKEQAIEMGGGEAQPATLEISTAQT</sequence>
<feature type="region of interest" description="Disordered" evidence="4">
    <location>
        <begin position="433"/>
        <end position="463"/>
    </location>
</feature>
<evidence type="ECO:0000259" key="6">
    <source>
        <dbReference type="PROSITE" id="PS50279"/>
    </source>
</evidence>
<dbReference type="InterPro" id="IPR002223">
    <property type="entry name" value="Kunitz_BPTI"/>
</dbReference>
<feature type="domain" description="BPTI/Kunitz inhibitor" evidence="6">
    <location>
        <begin position="336"/>
        <end position="386"/>
    </location>
</feature>
<evidence type="ECO:0000313" key="8">
    <source>
        <dbReference type="Proteomes" id="UP000281406"/>
    </source>
</evidence>
<feature type="domain" description="BPTI/Kunitz inhibitor" evidence="6">
    <location>
        <begin position="39"/>
        <end position="89"/>
    </location>
</feature>
<keyword evidence="5" id="KW-0812">Transmembrane</keyword>
<dbReference type="Gene3D" id="4.10.410.10">
    <property type="entry name" value="Pancreatic trypsin inhibitor Kunitz domain"/>
    <property type="match status" value="4"/>
</dbReference>
<dbReference type="PRINTS" id="PR00759">
    <property type="entry name" value="BASICPTASE"/>
</dbReference>
<dbReference type="PROSITE" id="PS50279">
    <property type="entry name" value="BPTI_KUNITZ_2"/>
    <property type="match status" value="4"/>
</dbReference>
<dbReference type="CDD" id="cd22593">
    <property type="entry name" value="Kunitz_conkunitzin"/>
    <property type="match status" value="2"/>
</dbReference>
<name>A0A3N0YCB4_ANAGA</name>
<keyword evidence="5" id="KW-0472">Membrane</keyword>
<dbReference type="PROSITE" id="PS00280">
    <property type="entry name" value="BPTI_KUNITZ_1"/>
    <property type="match status" value="2"/>
</dbReference>
<evidence type="ECO:0000256" key="1">
    <source>
        <dbReference type="ARBA" id="ARBA00022690"/>
    </source>
</evidence>
<dbReference type="Pfam" id="PF00014">
    <property type="entry name" value="Kunitz_BPTI"/>
    <property type="match status" value="4"/>
</dbReference>
<dbReference type="InterPro" id="IPR036880">
    <property type="entry name" value="Kunitz_BPTI_sf"/>
</dbReference>
<dbReference type="GO" id="GO:0005615">
    <property type="term" value="C:extracellular space"/>
    <property type="evidence" value="ECO:0007669"/>
    <property type="project" value="TreeGrafter"/>
</dbReference>
<evidence type="ECO:0000256" key="3">
    <source>
        <dbReference type="ARBA" id="ARBA00023157"/>
    </source>
</evidence>
<feature type="transmembrane region" description="Helical" evidence="5">
    <location>
        <begin position="6"/>
        <end position="25"/>
    </location>
</feature>
<dbReference type="GO" id="GO:0004867">
    <property type="term" value="F:serine-type endopeptidase inhibitor activity"/>
    <property type="evidence" value="ECO:0007669"/>
    <property type="project" value="UniProtKB-KW"/>
</dbReference>
<reference evidence="7 8" key="1">
    <citation type="submission" date="2018-10" db="EMBL/GenBank/DDBJ databases">
        <title>Genome assembly for a Yunnan-Guizhou Plateau 3E fish, Anabarilius grahami (Regan), and its evolutionary and genetic applications.</title>
        <authorList>
            <person name="Jiang W."/>
        </authorList>
    </citation>
    <scope>NUCLEOTIDE SEQUENCE [LARGE SCALE GENOMIC DNA]</scope>
    <source>
        <strain evidence="7">AG-KIZ</strain>
        <tissue evidence="7">Muscle</tissue>
    </source>
</reference>
<protein>
    <submittedName>
        <fullName evidence="7">Papilin</fullName>
    </submittedName>
</protein>
<dbReference type="InterPro" id="IPR020901">
    <property type="entry name" value="Prtase_inh_Kunz-CS"/>
</dbReference>
<keyword evidence="2" id="KW-0722">Serine protease inhibitor</keyword>
<keyword evidence="5" id="KW-1133">Transmembrane helix</keyword>
<feature type="domain" description="BPTI/Kunitz inhibitor" evidence="6">
    <location>
        <begin position="270"/>
        <end position="320"/>
    </location>
</feature>
<evidence type="ECO:0000256" key="5">
    <source>
        <dbReference type="SAM" id="Phobius"/>
    </source>
</evidence>
<evidence type="ECO:0000313" key="7">
    <source>
        <dbReference type="EMBL" id="ROL43885.1"/>
    </source>
</evidence>